<dbReference type="InterPro" id="IPR006311">
    <property type="entry name" value="TAT_signal"/>
</dbReference>
<keyword evidence="12" id="KW-0170">Cobalt</keyword>
<evidence type="ECO:0000256" key="7">
    <source>
        <dbReference type="ARBA" id="ARBA00022692"/>
    </source>
</evidence>
<keyword evidence="16" id="KW-1185">Reference proteome</keyword>
<feature type="transmembrane region" description="Helical" evidence="13">
    <location>
        <begin position="159"/>
        <end position="177"/>
    </location>
</feature>
<dbReference type="RefSeq" id="WP_208112169.1">
    <property type="nucleotide sequence ID" value="NZ_BSPM01000004.1"/>
</dbReference>
<comment type="similarity">
    <text evidence="13">Belongs to the NiCoT transporter (TC 2.A.52) family.</text>
</comment>
<dbReference type="EMBL" id="SNXY01000007">
    <property type="protein sequence ID" value="TDP84907.1"/>
    <property type="molecule type" value="Genomic_DNA"/>
</dbReference>
<keyword evidence="3" id="KW-0171">Cobalt transport</keyword>
<dbReference type="GO" id="GO:0015099">
    <property type="term" value="F:nickel cation transmembrane transporter activity"/>
    <property type="evidence" value="ECO:0007669"/>
    <property type="project" value="UniProtKB-UniRule"/>
</dbReference>
<dbReference type="PANTHER" id="PTHR40659">
    <property type="entry name" value="NICKEL/COBALT EFFLUX SYSTEM RCNA"/>
    <property type="match status" value="1"/>
</dbReference>
<evidence type="ECO:0000256" key="13">
    <source>
        <dbReference type="RuleBase" id="RU362101"/>
    </source>
</evidence>
<dbReference type="Pfam" id="PF03824">
    <property type="entry name" value="NicO"/>
    <property type="match status" value="2"/>
</dbReference>
<evidence type="ECO:0000256" key="9">
    <source>
        <dbReference type="ARBA" id="ARBA00023065"/>
    </source>
</evidence>
<dbReference type="GO" id="GO:0006824">
    <property type="term" value="P:cobalt ion transport"/>
    <property type="evidence" value="ECO:0007669"/>
    <property type="project" value="UniProtKB-KW"/>
</dbReference>
<name>A0A4R6RGI6_9HYPH</name>
<feature type="transmembrane region" description="Helical" evidence="13">
    <location>
        <begin position="288"/>
        <end position="309"/>
    </location>
</feature>
<evidence type="ECO:0000256" key="14">
    <source>
        <dbReference type="SAM" id="SignalP"/>
    </source>
</evidence>
<accession>A0A4R6RGI6</accession>
<feature type="transmembrane region" description="Helical" evidence="13">
    <location>
        <begin position="80"/>
        <end position="100"/>
    </location>
</feature>
<evidence type="ECO:0000256" key="4">
    <source>
        <dbReference type="ARBA" id="ARBA00022448"/>
    </source>
</evidence>
<feature type="chain" id="PRO_5020240320" description="Nickel/cobalt efflux system" evidence="14">
    <location>
        <begin position="30"/>
        <end position="385"/>
    </location>
</feature>
<evidence type="ECO:0000256" key="2">
    <source>
        <dbReference type="ARBA" id="ARBA00004651"/>
    </source>
</evidence>
<dbReference type="AlphaFoldDB" id="A0A4R6RGI6"/>
<proteinExistence type="inferred from homology"/>
<dbReference type="PANTHER" id="PTHR40659:SF1">
    <property type="entry name" value="NICKEL_COBALT EFFLUX SYSTEM RCNA"/>
    <property type="match status" value="1"/>
</dbReference>
<keyword evidence="6" id="KW-0533">Nickel</keyword>
<keyword evidence="5" id="KW-1003">Cell membrane</keyword>
<dbReference type="InterPro" id="IPR051224">
    <property type="entry name" value="NiCoT_RcnA"/>
</dbReference>
<evidence type="ECO:0000256" key="1">
    <source>
        <dbReference type="ARBA" id="ARBA00002510"/>
    </source>
</evidence>
<feature type="signal peptide" evidence="14">
    <location>
        <begin position="1"/>
        <end position="29"/>
    </location>
</feature>
<dbReference type="InterPro" id="IPR011541">
    <property type="entry name" value="Ni/Co_transpt_high_affinity"/>
</dbReference>
<reference evidence="15 16" key="1">
    <citation type="submission" date="2019-03" db="EMBL/GenBank/DDBJ databases">
        <title>Genomic Encyclopedia of Type Strains, Phase IV (KMG-IV): sequencing the most valuable type-strain genomes for metagenomic binning, comparative biology and taxonomic classification.</title>
        <authorList>
            <person name="Goeker M."/>
        </authorList>
    </citation>
    <scope>NUCLEOTIDE SEQUENCE [LARGE SCALE GENOMIC DNA]</scope>
    <source>
        <strain evidence="15 16">DSM 102969</strain>
    </source>
</reference>
<protein>
    <recommendedName>
        <fullName evidence="13">Nickel/cobalt efflux system</fullName>
    </recommendedName>
</protein>
<evidence type="ECO:0000256" key="8">
    <source>
        <dbReference type="ARBA" id="ARBA00022989"/>
    </source>
</evidence>
<comment type="subcellular location">
    <subcellularLocation>
        <location evidence="2 13">Cell membrane</location>
        <topology evidence="2 13">Multi-pass membrane protein</topology>
    </subcellularLocation>
</comment>
<dbReference type="GO" id="GO:0032025">
    <property type="term" value="P:response to cobalt ion"/>
    <property type="evidence" value="ECO:0007669"/>
    <property type="project" value="TreeGrafter"/>
</dbReference>
<evidence type="ECO:0000313" key="15">
    <source>
        <dbReference type="EMBL" id="TDP84907.1"/>
    </source>
</evidence>
<keyword evidence="8 13" id="KW-1133">Transmembrane helix</keyword>
<evidence type="ECO:0000256" key="12">
    <source>
        <dbReference type="ARBA" id="ARBA00023285"/>
    </source>
</evidence>
<keyword evidence="11 13" id="KW-0472">Membrane</keyword>
<keyword evidence="7 13" id="KW-0812">Transmembrane</keyword>
<evidence type="ECO:0000256" key="11">
    <source>
        <dbReference type="ARBA" id="ARBA00023136"/>
    </source>
</evidence>
<dbReference type="PROSITE" id="PS51318">
    <property type="entry name" value="TAT"/>
    <property type="match status" value="1"/>
</dbReference>
<evidence type="ECO:0000256" key="6">
    <source>
        <dbReference type="ARBA" id="ARBA00022596"/>
    </source>
</evidence>
<dbReference type="GO" id="GO:0005886">
    <property type="term" value="C:plasma membrane"/>
    <property type="evidence" value="ECO:0007669"/>
    <property type="project" value="UniProtKB-SubCell"/>
</dbReference>
<evidence type="ECO:0000256" key="3">
    <source>
        <dbReference type="ARBA" id="ARBA00022426"/>
    </source>
</evidence>
<feature type="transmembrane region" description="Helical" evidence="13">
    <location>
        <begin position="315"/>
        <end position="340"/>
    </location>
</feature>
<dbReference type="Proteomes" id="UP000294547">
    <property type="component" value="Unassembled WGS sequence"/>
</dbReference>
<dbReference type="GO" id="GO:0010045">
    <property type="term" value="P:response to nickel cation"/>
    <property type="evidence" value="ECO:0007669"/>
    <property type="project" value="TreeGrafter"/>
</dbReference>
<sequence>MPLSRRSLPLLLVAALAAAALLHPLAALAGTGPFGVGLPEPAPTGGGFLPGLFRAIAVWQSTFYKELTGALRTMKTDGSAGVWLCAVSFLYGVLHAAGPGHGKAVVSAYVLANRETARNGAILAMVSALAQGFAAVALVSVAALVLGATSIAMTKAAEVFEIGSFALIAALGLILVWRKILRPLARAWSTRYAPTTVFAGLAASAAPLAAGPRAAESERTGSSVFRSVLADAPARGSGRGLVAPDGYVHHAGCDHDGSDGIVCDCGHVHGVSPAAAAGRLDWHKAWTAVLAVGLRPCTGALIVLVFALAQGLYPAGIAATFAMAVGTGLTVAALTLAAVGARGAALRLAGGDGVLARRVHAAAEAVGAVVVLAFGSLMLAAALAG</sequence>
<gene>
    <name evidence="15" type="ORF">EDD54_1748</name>
</gene>
<evidence type="ECO:0000256" key="5">
    <source>
        <dbReference type="ARBA" id="ARBA00022475"/>
    </source>
</evidence>
<keyword evidence="4 13" id="KW-0813">Transport</keyword>
<feature type="transmembrane region" description="Helical" evidence="13">
    <location>
        <begin position="121"/>
        <end position="147"/>
    </location>
</feature>
<evidence type="ECO:0000313" key="16">
    <source>
        <dbReference type="Proteomes" id="UP000294547"/>
    </source>
</evidence>
<comment type="function">
    <text evidence="1">Efflux system for nickel and cobalt.</text>
</comment>
<keyword evidence="10" id="KW-0921">Nickel transport</keyword>
<organism evidence="15 16">
    <name type="scientific">Oharaeibacter diazotrophicus</name>
    <dbReference type="NCBI Taxonomy" id="1920512"/>
    <lineage>
        <taxon>Bacteria</taxon>
        <taxon>Pseudomonadati</taxon>
        <taxon>Pseudomonadota</taxon>
        <taxon>Alphaproteobacteria</taxon>
        <taxon>Hyphomicrobiales</taxon>
        <taxon>Pleomorphomonadaceae</taxon>
        <taxon>Oharaeibacter</taxon>
    </lineage>
</organism>
<evidence type="ECO:0000256" key="10">
    <source>
        <dbReference type="ARBA" id="ARBA00023112"/>
    </source>
</evidence>
<dbReference type="GO" id="GO:0046583">
    <property type="term" value="F:monoatomic cation efflux transmembrane transporter activity"/>
    <property type="evidence" value="ECO:0007669"/>
    <property type="project" value="TreeGrafter"/>
</dbReference>
<keyword evidence="9" id="KW-0406">Ion transport</keyword>
<keyword evidence="14" id="KW-0732">Signal</keyword>
<comment type="caution">
    <text evidence="15">The sequence shown here is derived from an EMBL/GenBank/DDBJ whole genome shotgun (WGS) entry which is preliminary data.</text>
</comment>
<feature type="transmembrane region" description="Helical" evidence="13">
    <location>
        <begin position="361"/>
        <end position="384"/>
    </location>
</feature>